<dbReference type="GO" id="GO:0006438">
    <property type="term" value="P:valyl-tRNA aminoacylation"/>
    <property type="evidence" value="ECO:0007669"/>
    <property type="project" value="InterPro"/>
</dbReference>
<evidence type="ECO:0000256" key="11">
    <source>
        <dbReference type="SAM" id="Coils"/>
    </source>
</evidence>
<comment type="similarity">
    <text evidence="1 10">Belongs to the class-I aminoacyl-tRNA synthetase family.</text>
</comment>
<dbReference type="InterPro" id="IPR001412">
    <property type="entry name" value="aa-tRNA-synth_I_CS"/>
</dbReference>
<dbReference type="GO" id="GO:0005829">
    <property type="term" value="C:cytosol"/>
    <property type="evidence" value="ECO:0007669"/>
    <property type="project" value="TreeGrafter"/>
</dbReference>
<evidence type="ECO:0000256" key="7">
    <source>
        <dbReference type="ARBA" id="ARBA00023146"/>
    </source>
</evidence>
<dbReference type="EC" id="6.1.1.9" evidence="2"/>
<dbReference type="PANTHER" id="PTHR11946:SF109">
    <property type="entry name" value="VALINE--TRNA LIGASE"/>
    <property type="match status" value="1"/>
</dbReference>
<evidence type="ECO:0000256" key="3">
    <source>
        <dbReference type="ARBA" id="ARBA00022598"/>
    </source>
</evidence>
<dbReference type="PRINTS" id="PR00986">
    <property type="entry name" value="TRNASYNTHVAL"/>
</dbReference>
<evidence type="ECO:0000256" key="9">
    <source>
        <dbReference type="ARBA" id="ARBA00047552"/>
    </source>
</evidence>
<dbReference type="InterPro" id="IPR013155">
    <property type="entry name" value="M/V/L/I-tRNA-synth_anticd-bd"/>
</dbReference>
<dbReference type="Proteomes" id="UP000475325">
    <property type="component" value="Unassembled WGS sequence"/>
</dbReference>
<dbReference type="SUPFAM" id="SSF50677">
    <property type="entry name" value="ValRS/IleRS/LeuRS editing domain"/>
    <property type="match status" value="1"/>
</dbReference>
<keyword evidence="7 10" id="KW-0030">Aminoacyl-tRNA synthetase</keyword>
<evidence type="ECO:0000256" key="6">
    <source>
        <dbReference type="ARBA" id="ARBA00022917"/>
    </source>
</evidence>
<evidence type="ECO:0000256" key="1">
    <source>
        <dbReference type="ARBA" id="ARBA00005594"/>
    </source>
</evidence>
<feature type="region of interest" description="Disordered" evidence="12">
    <location>
        <begin position="133"/>
        <end position="158"/>
    </location>
</feature>
<protein>
    <recommendedName>
        <fullName evidence="2">valine--tRNA ligase</fullName>
        <ecNumber evidence="2">6.1.1.9</ecNumber>
    </recommendedName>
    <alternativeName>
        <fullName evidence="8">Valyl-tRNA synthetase</fullName>
    </alternativeName>
</protein>
<feature type="compositionally biased region" description="Polar residues" evidence="12">
    <location>
        <begin position="134"/>
        <end position="149"/>
    </location>
</feature>
<dbReference type="NCBIfam" id="TIGR00422">
    <property type="entry name" value="valS"/>
    <property type="match status" value="1"/>
</dbReference>
<dbReference type="InterPro" id="IPR002303">
    <property type="entry name" value="Valyl-tRNA_ligase"/>
</dbReference>
<dbReference type="Gene3D" id="1.10.730.10">
    <property type="entry name" value="Isoleucyl-tRNA Synthetase, Domain 1"/>
    <property type="match status" value="1"/>
</dbReference>
<dbReference type="GO" id="GO:0005524">
    <property type="term" value="F:ATP binding"/>
    <property type="evidence" value="ECO:0007669"/>
    <property type="project" value="UniProtKB-KW"/>
</dbReference>
<feature type="domain" description="Methionyl/Valyl/Leucyl/Isoleucyl-tRNA synthetase anticodon-binding" evidence="14">
    <location>
        <begin position="819"/>
        <end position="960"/>
    </location>
</feature>
<dbReference type="InterPro" id="IPR002300">
    <property type="entry name" value="aa-tRNA-synth_Ia"/>
</dbReference>
<dbReference type="PROSITE" id="PS00178">
    <property type="entry name" value="AA_TRNA_LIGASE_I"/>
    <property type="match status" value="1"/>
</dbReference>
<dbReference type="InterPro" id="IPR009080">
    <property type="entry name" value="tRNAsynth_Ia_anticodon-bd"/>
</dbReference>
<evidence type="ECO:0000256" key="5">
    <source>
        <dbReference type="ARBA" id="ARBA00022840"/>
    </source>
</evidence>
<dbReference type="InterPro" id="IPR014729">
    <property type="entry name" value="Rossmann-like_a/b/a_fold"/>
</dbReference>
<dbReference type="NCBIfam" id="NF004349">
    <property type="entry name" value="PRK05729.1"/>
    <property type="match status" value="1"/>
</dbReference>
<dbReference type="InterPro" id="IPR009008">
    <property type="entry name" value="Val/Leu/Ile-tRNA-synth_edit"/>
</dbReference>
<proteinExistence type="inferred from homology"/>
<evidence type="ECO:0000259" key="13">
    <source>
        <dbReference type="Pfam" id="PF00133"/>
    </source>
</evidence>
<dbReference type="EMBL" id="WIQW01000041">
    <property type="protein sequence ID" value="KAF3095274.1"/>
    <property type="molecule type" value="Genomic_DNA"/>
</dbReference>
<dbReference type="AlphaFoldDB" id="A0A7C8J7W8"/>
<keyword evidence="5 10" id="KW-0067">ATP-binding</keyword>
<keyword evidence="3 10" id="KW-0436">Ligase</keyword>
<keyword evidence="4 10" id="KW-0547">Nucleotide-binding</keyword>
<dbReference type="Gene3D" id="3.40.50.620">
    <property type="entry name" value="HUPs"/>
    <property type="match status" value="2"/>
</dbReference>
<keyword evidence="6 10" id="KW-0648">Protein biosynthesis</keyword>
<organism evidence="15 16">
    <name type="scientific">Orbilia oligospora</name>
    <name type="common">Nematode-trapping fungus</name>
    <name type="synonym">Arthrobotrys oligospora</name>
    <dbReference type="NCBI Taxonomy" id="2813651"/>
    <lineage>
        <taxon>Eukaryota</taxon>
        <taxon>Fungi</taxon>
        <taxon>Dikarya</taxon>
        <taxon>Ascomycota</taxon>
        <taxon>Pezizomycotina</taxon>
        <taxon>Orbiliomycetes</taxon>
        <taxon>Orbiliales</taxon>
        <taxon>Orbiliaceae</taxon>
        <taxon>Orbilia</taxon>
    </lineage>
</organism>
<dbReference type="SUPFAM" id="SSF52374">
    <property type="entry name" value="Nucleotidylyl transferase"/>
    <property type="match status" value="1"/>
</dbReference>
<dbReference type="Pfam" id="PF00133">
    <property type="entry name" value="tRNA-synt_1"/>
    <property type="match status" value="1"/>
</dbReference>
<evidence type="ECO:0000313" key="15">
    <source>
        <dbReference type="EMBL" id="KAF3095274.1"/>
    </source>
</evidence>
<name>A0A7C8J7W8_ORBOL</name>
<accession>A0A7C8J7W8</accession>
<sequence>MATNQDPSLSSRRDLYQPSEVEGKWYGIWEKEGYFKTRWRRPQHPLSSRPSEESWSNLSTSEVALSNARKQSVDSNLEIIERSTASRGRQNLRPLIIPASITSTLSATTSEASQIDERGLEFSEISAMVFGDGSVQNQSDTNPSTSPSLANVEEASKSASFDDRSKKCFTMFTPPPSITGDLHCGHALAISLEDALVRYHRMQGFKTLFLPGSDHAGVSVQCIVEKKLFREKGKDRHQIGRPRFTKHLNEWKDEYRGRISSTVRRLGASVDWTREAFTMDGTRKKAATEAFVQLYEQGVIYRGSHIVHWCPTLRTAVSEHEIGTLEINGPTRIKVPGYAEEIEFGVLYYYKYVIVKDDNTPRWIELATTRPELLLADSGIAVHPSDERYVRLIGMSARHPYSGRLLPIIGDFTVNPKFGTGAISVAPGHSEKAYEIGRRSKLQSVVVFREDGTVNEAGDLWKGQQRFELRQTIIENLEDRGLLLKREPCKETLQVCNRSGDVVELMSKSQWWVRMDDLAEEAAEAVREGRIKIRPESIEKEYLNWLEEPKDWCISRNLWWGQRIPAWFLSLKEEERNALKPDESNPKRWMVARSEEEARKKGELAFPDMPFRLTRDEAVLDACFGAAIWPLSTLGWPEGGDFREFYPTTMLDTGSDTLPSWVTRMVAVSLKLTGEAPFGEVLFHPLVKDQEGRRMSKSLGNVIDPVDFITGCALEALNQKQLKGSLARSSEELDKTKQFQATCFPDGIPECGADALRFALVDSTSESQTILLDARSVIKCREFCDGLYETVQGALRMLPGDYKPMKSAYGQRMAQGIGDRYILHRLNTASRDVEGAMEEKRFWEATRGIKNLWCHHIPTYLKCYHSYEEDDIGPDRLSAAETLYAVIDGALRLTHPFMPFITEELWQKLPKYPHDDTPSIMLAEFPKRSPEHEYPYAEEEFNLIMNCAKEIQSLCQENGYPEMSKVYIKSRCFMSQQTLEKHMAELQQQSGVTDIKFLRSGDEAPSGSIASPLSEDISIHLSVGNQPDSRGDVSELQLKLKTAQRTVLRQENKLRESALRDSIDERDRKVEESRLEVYKARVKNYERVISDLSNRQA</sequence>
<evidence type="ECO:0000313" key="16">
    <source>
        <dbReference type="Proteomes" id="UP000475325"/>
    </source>
</evidence>
<evidence type="ECO:0000256" key="8">
    <source>
        <dbReference type="ARBA" id="ARBA00029936"/>
    </source>
</evidence>
<keyword evidence="11" id="KW-0175">Coiled coil</keyword>
<dbReference type="GO" id="GO:0002161">
    <property type="term" value="F:aminoacyl-tRNA deacylase activity"/>
    <property type="evidence" value="ECO:0007669"/>
    <property type="project" value="InterPro"/>
</dbReference>
<dbReference type="Pfam" id="PF08264">
    <property type="entry name" value="Anticodon_1"/>
    <property type="match status" value="1"/>
</dbReference>
<dbReference type="PANTHER" id="PTHR11946">
    <property type="entry name" value="VALYL-TRNA SYNTHETASES"/>
    <property type="match status" value="1"/>
</dbReference>
<comment type="caution">
    <text evidence="15">The sequence shown here is derived from an EMBL/GenBank/DDBJ whole genome shotgun (WGS) entry which is preliminary data.</text>
</comment>
<evidence type="ECO:0000256" key="2">
    <source>
        <dbReference type="ARBA" id="ARBA00013169"/>
    </source>
</evidence>
<evidence type="ECO:0000256" key="10">
    <source>
        <dbReference type="RuleBase" id="RU363035"/>
    </source>
</evidence>
<feature type="coiled-coil region" evidence="11">
    <location>
        <begin position="1033"/>
        <end position="1095"/>
    </location>
</feature>
<dbReference type="SUPFAM" id="SSF47323">
    <property type="entry name" value="Anticodon-binding domain of a subclass of class I aminoacyl-tRNA synthetases"/>
    <property type="match status" value="1"/>
</dbReference>
<comment type="catalytic activity">
    <reaction evidence="9">
        <text>tRNA(Val) + L-valine + ATP = L-valyl-tRNA(Val) + AMP + diphosphate</text>
        <dbReference type="Rhea" id="RHEA:10704"/>
        <dbReference type="Rhea" id="RHEA-COMP:9672"/>
        <dbReference type="Rhea" id="RHEA-COMP:9708"/>
        <dbReference type="ChEBI" id="CHEBI:30616"/>
        <dbReference type="ChEBI" id="CHEBI:33019"/>
        <dbReference type="ChEBI" id="CHEBI:57762"/>
        <dbReference type="ChEBI" id="CHEBI:78442"/>
        <dbReference type="ChEBI" id="CHEBI:78537"/>
        <dbReference type="ChEBI" id="CHEBI:456215"/>
        <dbReference type="EC" id="6.1.1.9"/>
    </reaction>
</comment>
<evidence type="ECO:0000256" key="12">
    <source>
        <dbReference type="SAM" id="MobiDB-lite"/>
    </source>
</evidence>
<feature type="domain" description="Aminoacyl-tRNA synthetase class Ia" evidence="13">
    <location>
        <begin position="163"/>
        <end position="769"/>
    </location>
</feature>
<dbReference type="Gene3D" id="3.90.740.10">
    <property type="entry name" value="Valyl/Leucyl/Isoleucyl-tRNA synthetase, editing domain"/>
    <property type="match status" value="1"/>
</dbReference>
<dbReference type="GO" id="GO:0004832">
    <property type="term" value="F:valine-tRNA ligase activity"/>
    <property type="evidence" value="ECO:0007669"/>
    <property type="project" value="UniProtKB-EC"/>
</dbReference>
<evidence type="ECO:0000259" key="14">
    <source>
        <dbReference type="Pfam" id="PF08264"/>
    </source>
</evidence>
<evidence type="ECO:0000256" key="4">
    <source>
        <dbReference type="ARBA" id="ARBA00022741"/>
    </source>
</evidence>
<reference evidence="15 16" key="1">
    <citation type="submission" date="2019-06" db="EMBL/GenBank/DDBJ databases">
        <authorList>
            <person name="Palmer J.M."/>
        </authorList>
    </citation>
    <scope>NUCLEOTIDE SEQUENCE [LARGE SCALE GENOMIC DNA]</scope>
    <source>
        <strain evidence="15 16">TWF102</strain>
    </source>
</reference>
<gene>
    <name evidence="15" type="primary">VAS1</name>
    <name evidence="15" type="ORF">TWF102_007328</name>
</gene>